<protein>
    <submittedName>
        <fullName evidence="1">Uncharacterized protein</fullName>
    </submittedName>
</protein>
<keyword evidence="2" id="KW-1185">Reference proteome</keyword>
<name>A0ABU2KFN2_9FLAO</name>
<comment type="caution">
    <text evidence="1">The sequence shown here is derived from an EMBL/GenBank/DDBJ whole genome shotgun (WGS) entry which is preliminary data.</text>
</comment>
<organism evidence="1 2">
    <name type="scientific">Mesonia ostreae</name>
    <dbReference type="NCBI Taxonomy" id="861110"/>
    <lineage>
        <taxon>Bacteria</taxon>
        <taxon>Pseudomonadati</taxon>
        <taxon>Bacteroidota</taxon>
        <taxon>Flavobacteriia</taxon>
        <taxon>Flavobacteriales</taxon>
        <taxon>Flavobacteriaceae</taxon>
        <taxon>Mesonia</taxon>
    </lineage>
</organism>
<accession>A0ABU2KFN2</accession>
<evidence type="ECO:0000313" key="2">
    <source>
        <dbReference type="Proteomes" id="UP001182991"/>
    </source>
</evidence>
<dbReference type="Proteomes" id="UP001182991">
    <property type="component" value="Unassembled WGS sequence"/>
</dbReference>
<evidence type="ECO:0000313" key="1">
    <source>
        <dbReference type="EMBL" id="MDT0293516.1"/>
    </source>
</evidence>
<reference evidence="2" key="1">
    <citation type="submission" date="2023-07" db="EMBL/GenBank/DDBJ databases">
        <title>Isolating and identifying novel microbial strains from the Mariana Trench.</title>
        <authorList>
            <person name="Fu H."/>
        </authorList>
    </citation>
    <scope>NUCLEOTIDE SEQUENCE [LARGE SCALE GENOMIC DNA]</scope>
    <source>
        <strain evidence="2">T-y2</strain>
    </source>
</reference>
<dbReference type="RefSeq" id="WP_311400493.1">
    <property type="nucleotide sequence ID" value="NZ_JAVRBG010000002.1"/>
</dbReference>
<dbReference type="EMBL" id="JAVRBG010000002">
    <property type="protein sequence ID" value="MDT0293516.1"/>
    <property type="molecule type" value="Genomic_DNA"/>
</dbReference>
<gene>
    <name evidence="1" type="ORF">RLT85_02595</name>
</gene>
<proteinExistence type="predicted"/>
<sequence length="91" mass="10520">MKTNYLFEVGFKAELTLKLEMGMEFDRFPIFLGNQRTSGMEIGSFGVVSKTFLMKRFSRNVAFGGMQGEWAELDNDIHYLISTTIYLYVKI</sequence>